<evidence type="ECO:0000313" key="6">
    <source>
        <dbReference type="EMBL" id="QHU33928.1"/>
    </source>
</evidence>
<dbReference type="SUPFAM" id="SSF51283">
    <property type="entry name" value="dUTPase-like"/>
    <property type="match status" value="1"/>
</dbReference>
<evidence type="ECO:0000256" key="4">
    <source>
        <dbReference type="ARBA" id="ARBA00023080"/>
    </source>
</evidence>
<evidence type="ECO:0000256" key="1">
    <source>
        <dbReference type="ARBA" id="ARBA00006581"/>
    </source>
</evidence>
<protein>
    <recommendedName>
        <fullName evidence="2">dUTP diphosphatase</fullName>
        <ecNumber evidence="2">3.6.1.23</ecNumber>
    </recommendedName>
</protein>
<dbReference type="Pfam" id="PF00692">
    <property type="entry name" value="dUTPase"/>
    <property type="match status" value="1"/>
</dbReference>
<dbReference type="PANTHER" id="PTHR11241">
    <property type="entry name" value="DEOXYURIDINE 5'-TRIPHOSPHATE NUCLEOTIDOHYDROLASE"/>
    <property type="match status" value="1"/>
</dbReference>
<dbReference type="GO" id="GO:0046081">
    <property type="term" value="P:dUTP catabolic process"/>
    <property type="evidence" value="ECO:0007669"/>
    <property type="project" value="InterPro"/>
</dbReference>
<dbReference type="CDD" id="cd07557">
    <property type="entry name" value="trimeric_dUTPase"/>
    <property type="match status" value="1"/>
</dbReference>
<dbReference type="GO" id="GO:0006226">
    <property type="term" value="P:dUMP biosynthetic process"/>
    <property type="evidence" value="ECO:0007669"/>
    <property type="project" value="InterPro"/>
</dbReference>
<reference evidence="6" key="1">
    <citation type="journal article" date="2020" name="Nature">
        <title>Giant virus diversity and host interactions through global metagenomics.</title>
        <authorList>
            <person name="Schulz F."/>
            <person name="Roux S."/>
            <person name="Paez-Espino D."/>
            <person name="Jungbluth S."/>
            <person name="Walsh D.A."/>
            <person name="Denef V.J."/>
            <person name="McMahon K.D."/>
            <person name="Konstantinidis K.T."/>
            <person name="Eloe-Fadrosh E.A."/>
            <person name="Kyrpides N.C."/>
            <person name="Woyke T."/>
        </authorList>
    </citation>
    <scope>NUCLEOTIDE SEQUENCE</scope>
    <source>
        <strain evidence="6">GVMAG-S-1016704-142</strain>
    </source>
</reference>
<accession>A0A6C0LVB0</accession>
<dbReference type="Gene3D" id="2.70.40.10">
    <property type="match status" value="1"/>
</dbReference>
<keyword evidence="4" id="KW-0546">Nucleotide metabolism</keyword>
<sequence length="247" mass="27492">MSVITPQKKIKSDIDSIRTIFNNNATISGSKISIDSVFSQILTKISITPDYIDHTTIVWENTNALYLMFELYTGEWSKNCLTRLDKQDDEGDQDISIHKSTFQSPNSIPEFKWKRTLENAVEPTKNIPSDSGYDLTVISKIKELNGVCYYDTGICVEPPTGFYFDVVGRSSISKTGWMLANNIGIIDATYRGSIIVALVRVNDNADEIKLPMRLVQMIPRSLILMNNIEVDSLSDTVRGSGGFGSSG</sequence>
<comment type="similarity">
    <text evidence="1">Belongs to the dUTPase family.</text>
</comment>
<dbReference type="EC" id="3.6.1.23" evidence="2"/>
<dbReference type="AlphaFoldDB" id="A0A6C0LVB0"/>
<name>A0A6C0LVB0_9ZZZZ</name>
<dbReference type="InterPro" id="IPR036157">
    <property type="entry name" value="dUTPase-like_sf"/>
</dbReference>
<dbReference type="GO" id="GO:0000287">
    <property type="term" value="F:magnesium ion binding"/>
    <property type="evidence" value="ECO:0007669"/>
    <property type="project" value="InterPro"/>
</dbReference>
<keyword evidence="3" id="KW-0378">Hydrolase</keyword>
<dbReference type="PANTHER" id="PTHR11241:SF0">
    <property type="entry name" value="DEOXYURIDINE 5'-TRIPHOSPHATE NUCLEOTIDOHYDROLASE"/>
    <property type="match status" value="1"/>
</dbReference>
<proteinExistence type="inferred from homology"/>
<dbReference type="GO" id="GO:0004170">
    <property type="term" value="F:dUTP diphosphatase activity"/>
    <property type="evidence" value="ECO:0007669"/>
    <property type="project" value="UniProtKB-EC"/>
</dbReference>
<dbReference type="InterPro" id="IPR008181">
    <property type="entry name" value="dUTPase"/>
</dbReference>
<evidence type="ECO:0000259" key="5">
    <source>
        <dbReference type="Pfam" id="PF00692"/>
    </source>
</evidence>
<evidence type="ECO:0000256" key="3">
    <source>
        <dbReference type="ARBA" id="ARBA00022801"/>
    </source>
</evidence>
<dbReference type="InterPro" id="IPR033704">
    <property type="entry name" value="dUTPase_trimeric"/>
</dbReference>
<dbReference type="InterPro" id="IPR029054">
    <property type="entry name" value="dUTPase-like"/>
</dbReference>
<organism evidence="6">
    <name type="scientific">viral metagenome</name>
    <dbReference type="NCBI Taxonomy" id="1070528"/>
    <lineage>
        <taxon>unclassified sequences</taxon>
        <taxon>metagenomes</taxon>
        <taxon>organismal metagenomes</taxon>
    </lineage>
</organism>
<dbReference type="EMBL" id="MN740565">
    <property type="protein sequence ID" value="QHU33928.1"/>
    <property type="molecule type" value="Genomic_DNA"/>
</dbReference>
<feature type="domain" description="dUTPase-like" evidence="5">
    <location>
        <begin position="121"/>
        <end position="247"/>
    </location>
</feature>
<evidence type="ECO:0000256" key="2">
    <source>
        <dbReference type="ARBA" id="ARBA00012379"/>
    </source>
</evidence>